<comment type="caution">
    <text evidence="5">The sequence shown here is derived from an EMBL/GenBank/DDBJ whole genome shotgun (WGS) entry which is preliminary data.</text>
</comment>
<dbReference type="PANTHER" id="PTHR34698:SF2">
    <property type="entry name" value="5-OXOPROLINASE SUBUNIT B"/>
    <property type="match status" value="1"/>
</dbReference>
<feature type="domain" description="Carboxyltransferase" evidence="4">
    <location>
        <begin position="1"/>
        <end position="196"/>
    </location>
</feature>
<evidence type="ECO:0000259" key="4">
    <source>
        <dbReference type="SMART" id="SM00796"/>
    </source>
</evidence>
<reference evidence="5" key="1">
    <citation type="submission" date="2021-01" db="EMBL/GenBank/DDBJ databases">
        <title>Whole genome shotgun sequence of Catellatospora methionotrophica NBRC 14553.</title>
        <authorList>
            <person name="Komaki H."/>
            <person name="Tamura T."/>
        </authorList>
    </citation>
    <scope>NUCLEOTIDE SEQUENCE</scope>
    <source>
        <strain evidence="5">NBRC 14553</strain>
    </source>
</reference>
<keyword evidence="3" id="KW-0067">ATP-binding</keyword>
<dbReference type="Gene3D" id="3.30.1360.40">
    <property type="match status" value="1"/>
</dbReference>
<gene>
    <name evidence="5" type="ORF">Cme02nite_08150</name>
</gene>
<organism evidence="5 6">
    <name type="scientific">Catellatospora methionotrophica</name>
    <dbReference type="NCBI Taxonomy" id="121620"/>
    <lineage>
        <taxon>Bacteria</taxon>
        <taxon>Bacillati</taxon>
        <taxon>Actinomycetota</taxon>
        <taxon>Actinomycetes</taxon>
        <taxon>Micromonosporales</taxon>
        <taxon>Micromonosporaceae</taxon>
        <taxon>Catellatospora</taxon>
    </lineage>
</organism>
<dbReference type="GO" id="GO:0016787">
    <property type="term" value="F:hydrolase activity"/>
    <property type="evidence" value="ECO:0007669"/>
    <property type="project" value="UniProtKB-KW"/>
</dbReference>
<dbReference type="GO" id="GO:0005524">
    <property type="term" value="F:ATP binding"/>
    <property type="evidence" value="ECO:0007669"/>
    <property type="project" value="UniProtKB-KW"/>
</dbReference>
<dbReference type="InterPro" id="IPR010016">
    <property type="entry name" value="PxpB"/>
</dbReference>
<evidence type="ECO:0000256" key="2">
    <source>
        <dbReference type="ARBA" id="ARBA00022801"/>
    </source>
</evidence>
<evidence type="ECO:0000313" key="6">
    <source>
        <dbReference type="Proteomes" id="UP000660339"/>
    </source>
</evidence>
<keyword evidence="2 5" id="KW-0378">Hydrolase</keyword>
<dbReference type="EMBL" id="BONJ01000001">
    <property type="protein sequence ID" value="GIG12483.1"/>
    <property type="molecule type" value="Genomic_DNA"/>
</dbReference>
<dbReference type="SUPFAM" id="SSF50891">
    <property type="entry name" value="Cyclophilin-like"/>
    <property type="match status" value="1"/>
</dbReference>
<dbReference type="AlphaFoldDB" id="A0A8J3PDM3"/>
<dbReference type="SMART" id="SM00796">
    <property type="entry name" value="AHS1"/>
    <property type="match status" value="1"/>
</dbReference>
<accession>A0A8J3PDM3</accession>
<evidence type="ECO:0000256" key="1">
    <source>
        <dbReference type="ARBA" id="ARBA00022741"/>
    </source>
</evidence>
<evidence type="ECO:0000313" key="5">
    <source>
        <dbReference type="EMBL" id="GIG12483.1"/>
    </source>
</evidence>
<name>A0A8J3PDM3_9ACTN</name>
<sequence>MRLLPYGLVSWLVEVDTTAEATSLYDYLHALRPTGAAALITDLIPGARTVLLELDRPGLSRVEVAALLDRWHPGTPSGRTAADVVEIPVRYDGPDLAEVARLRDVSEAAIVEAHTGSEFQVAFCGFVPGFAYISGLPPLLHLPRLEHPRTAVPAGSVALAGGFTGVYPRRSPGGWRLLGHTDTLFWNADREPPTLLAPGSRVRFTAV</sequence>
<evidence type="ECO:0000256" key="3">
    <source>
        <dbReference type="ARBA" id="ARBA00022840"/>
    </source>
</evidence>
<dbReference type="Proteomes" id="UP000660339">
    <property type="component" value="Unassembled WGS sequence"/>
</dbReference>
<dbReference type="RefSeq" id="WP_166385111.1">
    <property type="nucleotide sequence ID" value="NZ_BAAATT010000033.1"/>
</dbReference>
<keyword evidence="1" id="KW-0547">Nucleotide-binding</keyword>
<keyword evidence="6" id="KW-1185">Reference proteome</keyword>
<dbReference type="InterPro" id="IPR029000">
    <property type="entry name" value="Cyclophilin-like_dom_sf"/>
</dbReference>
<proteinExistence type="predicted"/>
<dbReference type="Pfam" id="PF02682">
    <property type="entry name" value="CT_C_D"/>
    <property type="match status" value="1"/>
</dbReference>
<protein>
    <submittedName>
        <fullName evidence="5">Allophanate hydrolase</fullName>
    </submittedName>
</protein>
<dbReference type="InterPro" id="IPR003833">
    <property type="entry name" value="CT_C_D"/>
</dbReference>
<dbReference type="Gene3D" id="2.40.100.10">
    <property type="entry name" value="Cyclophilin-like"/>
    <property type="match status" value="1"/>
</dbReference>
<dbReference type="PANTHER" id="PTHR34698">
    <property type="entry name" value="5-OXOPROLINASE SUBUNIT B"/>
    <property type="match status" value="1"/>
</dbReference>